<dbReference type="RefSeq" id="WP_136857810.1">
    <property type="nucleotide sequence ID" value="NZ_SUNH01000026.1"/>
</dbReference>
<evidence type="ECO:0000259" key="1">
    <source>
        <dbReference type="PROSITE" id="PS51186"/>
    </source>
</evidence>
<dbReference type="AlphaFoldDB" id="A0A4U0QLP0"/>
<evidence type="ECO:0000313" key="2">
    <source>
        <dbReference type="EMBL" id="TJZ81972.1"/>
    </source>
</evidence>
<evidence type="ECO:0000313" key="3">
    <source>
        <dbReference type="Proteomes" id="UP000306223"/>
    </source>
</evidence>
<accession>A0A4U0QLP0</accession>
<keyword evidence="2" id="KW-0808">Transferase</keyword>
<dbReference type="PANTHER" id="PTHR43233:SF1">
    <property type="entry name" value="FAMILY N-ACETYLTRANSFERASE, PUTATIVE (AFU_ORTHOLOGUE AFUA_6G03350)-RELATED"/>
    <property type="match status" value="1"/>
</dbReference>
<dbReference type="PANTHER" id="PTHR43233">
    <property type="entry name" value="FAMILY N-ACETYLTRANSFERASE, PUTATIVE (AFU_ORTHOLOGUE AFUA_6G03350)-RELATED"/>
    <property type="match status" value="1"/>
</dbReference>
<organism evidence="2 3">
    <name type="scientific">Paracoccus hibiscisoli</name>
    <dbReference type="NCBI Taxonomy" id="2023261"/>
    <lineage>
        <taxon>Bacteria</taxon>
        <taxon>Pseudomonadati</taxon>
        <taxon>Pseudomonadota</taxon>
        <taxon>Alphaproteobacteria</taxon>
        <taxon>Rhodobacterales</taxon>
        <taxon>Paracoccaceae</taxon>
        <taxon>Paracoccus</taxon>
    </lineage>
</organism>
<dbReference type="Proteomes" id="UP000306223">
    <property type="component" value="Unassembled WGS sequence"/>
</dbReference>
<dbReference type="PROSITE" id="PS51186">
    <property type="entry name" value="GNAT"/>
    <property type="match status" value="1"/>
</dbReference>
<sequence length="135" mass="15044">MNIEYRREDISATEFTEILLSSGLAERRPVDDLERLQRMLEGASLIITAREASEGRLVGVARSLTDWAYACYLSDLAVHKDYQSRGIGTKLIALTREAAGEESMCLLVASPDAAAFYRRIGMPGTDRAFLFPRAR</sequence>
<reference evidence="2 3" key="1">
    <citation type="submission" date="2019-04" db="EMBL/GenBank/DDBJ databases">
        <authorList>
            <person name="Li J."/>
        </authorList>
    </citation>
    <scope>NUCLEOTIDE SEQUENCE [LARGE SCALE GENOMIC DNA]</scope>
    <source>
        <strain evidence="2 3">CCTCC AB2016182</strain>
    </source>
</reference>
<dbReference type="InterPro" id="IPR000182">
    <property type="entry name" value="GNAT_dom"/>
</dbReference>
<dbReference type="SUPFAM" id="SSF55729">
    <property type="entry name" value="Acyl-CoA N-acyltransferases (Nat)"/>
    <property type="match status" value="1"/>
</dbReference>
<dbReference type="EMBL" id="SUNH01000026">
    <property type="protein sequence ID" value="TJZ81972.1"/>
    <property type="molecule type" value="Genomic_DNA"/>
</dbReference>
<dbReference type="GO" id="GO:0016747">
    <property type="term" value="F:acyltransferase activity, transferring groups other than amino-acyl groups"/>
    <property type="evidence" value="ECO:0007669"/>
    <property type="project" value="InterPro"/>
</dbReference>
<dbReference type="Pfam" id="PF13508">
    <property type="entry name" value="Acetyltransf_7"/>
    <property type="match status" value="1"/>
</dbReference>
<gene>
    <name evidence="2" type="ORF">FA740_15860</name>
</gene>
<dbReference type="InterPro" id="IPR053144">
    <property type="entry name" value="Acetyltransferase_Butenolide"/>
</dbReference>
<comment type="caution">
    <text evidence="2">The sequence shown here is derived from an EMBL/GenBank/DDBJ whole genome shotgun (WGS) entry which is preliminary data.</text>
</comment>
<protein>
    <submittedName>
        <fullName evidence="2">GNAT family N-acetyltransferase</fullName>
    </submittedName>
</protein>
<dbReference type="OrthoDB" id="9775804at2"/>
<dbReference type="InterPro" id="IPR016181">
    <property type="entry name" value="Acyl_CoA_acyltransferase"/>
</dbReference>
<feature type="domain" description="N-acetyltransferase" evidence="1">
    <location>
        <begin position="3"/>
        <end position="135"/>
    </location>
</feature>
<name>A0A4U0QLP0_9RHOB</name>
<proteinExistence type="predicted"/>
<keyword evidence="3" id="KW-1185">Reference proteome</keyword>
<dbReference type="Gene3D" id="3.40.630.30">
    <property type="match status" value="1"/>
</dbReference>
<dbReference type="CDD" id="cd04301">
    <property type="entry name" value="NAT_SF"/>
    <property type="match status" value="1"/>
</dbReference>